<evidence type="ECO:0000313" key="2">
    <source>
        <dbReference type="EMBL" id="MBX57929.1"/>
    </source>
</evidence>
<reference evidence="2" key="1">
    <citation type="submission" date="2018-02" db="EMBL/GenBank/DDBJ databases">
        <title>Rhizophora mucronata_Transcriptome.</title>
        <authorList>
            <person name="Meera S.P."/>
            <person name="Sreeshan A."/>
            <person name="Augustine A."/>
        </authorList>
    </citation>
    <scope>NUCLEOTIDE SEQUENCE</scope>
    <source>
        <tissue evidence="2">Leaf</tissue>
    </source>
</reference>
<feature type="region of interest" description="Disordered" evidence="1">
    <location>
        <begin position="1"/>
        <end position="37"/>
    </location>
</feature>
<accession>A0A2P2PTI8</accession>
<name>A0A2P2PTI8_RHIMU</name>
<evidence type="ECO:0000256" key="1">
    <source>
        <dbReference type="SAM" id="MobiDB-lite"/>
    </source>
</evidence>
<organism evidence="2">
    <name type="scientific">Rhizophora mucronata</name>
    <name type="common">Asiatic mangrove</name>
    <dbReference type="NCBI Taxonomy" id="61149"/>
    <lineage>
        <taxon>Eukaryota</taxon>
        <taxon>Viridiplantae</taxon>
        <taxon>Streptophyta</taxon>
        <taxon>Embryophyta</taxon>
        <taxon>Tracheophyta</taxon>
        <taxon>Spermatophyta</taxon>
        <taxon>Magnoliopsida</taxon>
        <taxon>eudicotyledons</taxon>
        <taxon>Gunneridae</taxon>
        <taxon>Pentapetalae</taxon>
        <taxon>rosids</taxon>
        <taxon>fabids</taxon>
        <taxon>Malpighiales</taxon>
        <taxon>Rhizophoraceae</taxon>
        <taxon>Rhizophora</taxon>
    </lineage>
</organism>
<proteinExistence type="predicted"/>
<protein>
    <submittedName>
        <fullName evidence="2">Uncharacterized protein</fullName>
    </submittedName>
</protein>
<sequence length="37" mass="4040">MTGRSIRGSHRIGTPLGPSRAGNVSSAQRGGRRRRHR</sequence>
<dbReference type="AlphaFoldDB" id="A0A2P2PTI8"/>
<dbReference type="EMBL" id="GGEC01077445">
    <property type="protein sequence ID" value="MBX57929.1"/>
    <property type="molecule type" value="Transcribed_RNA"/>
</dbReference>